<dbReference type="Proteomes" id="UP001054945">
    <property type="component" value="Unassembled WGS sequence"/>
</dbReference>
<dbReference type="EMBL" id="BPLR01006333">
    <property type="protein sequence ID" value="GIY09132.1"/>
    <property type="molecule type" value="Genomic_DNA"/>
</dbReference>
<comment type="caution">
    <text evidence="1">The sequence shown here is derived from an EMBL/GenBank/DDBJ whole genome shotgun (WGS) entry which is preliminary data.</text>
</comment>
<accession>A0AAV4QLS5</accession>
<evidence type="ECO:0000313" key="1">
    <source>
        <dbReference type="EMBL" id="GIY09132.1"/>
    </source>
</evidence>
<keyword evidence="2" id="KW-1185">Reference proteome</keyword>
<dbReference type="AlphaFoldDB" id="A0AAV4QLS5"/>
<gene>
    <name evidence="1" type="ORF">CEXT_540341</name>
</gene>
<proteinExistence type="predicted"/>
<reference evidence="1 2" key="1">
    <citation type="submission" date="2021-06" db="EMBL/GenBank/DDBJ databases">
        <title>Caerostris extrusa draft genome.</title>
        <authorList>
            <person name="Kono N."/>
            <person name="Arakawa K."/>
        </authorList>
    </citation>
    <scope>NUCLEOTIDE SEQUENCE [LARGE SCALE GENOMIC DNA]</scope>
</reference>
<name>A0AAV4QLS5_CAEEX</name>
<sequence length="123" mass="13819">MRHEEETDGRKSSICLIYSKDSHTCCCTCTCIHVTRKQYLTADCLGIRPWRHEKEPSHSTGEGRVWLTRSEIGKGVSSSPVSKRKLPCQQITAHPLSARPLPPHPILHLHPSAKFIPSKLSLN</sequence>
<protein>
    <submittedName>
        <fullName evidence="1">Uncharacterized protein</fullName>
    </submittedName>
</protein>
<evidence type="ECO:0000313" key="2">
    <source>
        <dbReference type="Proteomes" id="UP001054945"/>
    </source>
</evidence>
<organism evidence="1 2">
    <name type="scientific">Caerostris extrusa</name>
    <name type="common">Bark spider</name>
    <name type="synonym">Caerostris bankana</name>
    <dbReference type="NCBI Taxonomy" id="172846"/>
    <lineage>
        <taxon>Eukaryota</taxon>
        <taxon>Metazoa</taxon>
        <taxon>Ecdysozoa</taxon>
        <taxon>Arthropoda</taxon>
        <taxon>Chelicerata</taxon>
        <taxon>Arachnida</taxon>
        <taxon>Araneae</taxon>
        <taxon>Araneomorphae</taxon>
        <taxon>Entelegynae</taxon>
        <taxon>Araneoidea</taxon>
        <taxon>Araneidae</taxon>
        <taxon>Caerostris</taxon>
    </lineage>
</organism>